<dbReference type="EMBL" id="AMCI01006783">
    <property type="protein sequence ID" value="EJW93740.1"/>
    <property type="molecule type" value="Genomic_DNA"/>
</dbReference>
<accession>J9C1N6</accession>
<reference evidence="1" key="1">
    <citation type="journal article" date="2012" name="PLoS ONE">
        <title>Gene sets for utilization of primary and secondary nutrition supplies in the distal gut of endangered iberian lynx.</title>
        <authorList>
            <person name="Alcaide M."/>
            <person name="Messina E."/>
            <person name="Richter M."/>
            <person name="Bargiela R."/>
            <person name="Peplies J."/>
            <person name="Huws S.A."/>
            <person name="Newbold C.J."/>
            <person name="Golyshin P.N."/>
            <person name="Simon M.A."/>
            <person name="Lopez G."/>
            <person name="Yakimov M.M."/>
            <person name="Ferrer M."/>
        </authorList>
    </citation>
    <scope>NUCLEOTIDE SEQUENCE</scope>
</reference>
<proteinExistence type="predicted"/>
<protein>
    <submittedName>
        <fullName evidence="1">Uncharacterized protein</fullName>
    </submittedName>
</protein>
<gene>
    <name evidence="1" type="ORF">EVA_18152</name>
</gene>
<sequence>MEANISLPFLSIMAASAETCFFASSTLPSRYLTVGAFSTTLHIIPSFER</sequence>
<dbReference type="AlphaFoldDB" id="J9C1N6"/>
<evidence type="ECO:0000313" key="1">
    <source>
        <dbReference type="EMBL" id="EJW93740.1"/>
    </source>
</evidence>
<comment type="caution">
    <text evidence="1">The sequence shown here is derived from an EMBL/GenBank/DDBJ whole genome shotgun (WGS) entry which is preliminary data.</text>
</comment>
<name>J9C1N6_9ZZZZ</name>
<organism evidence="1">
    <name type="scientific">gut metagenome</name>
    <dbReference type="NCBI Taxonomy" id="749906"/>
    <lineage>
        <taxon>unclassified sequences</taxon>
        <taxon>metagenomes</taxon>
        <taxon>organismal metagenomes</taxon>
    </lineage>
</organism>